<feature type="domain" description="FAD-binding" evidence="6">
    <location>
        <begin position="41"/>
        <end position="364"/>
    </location>
</feature>
<dbReference type="Proteomes" id="UP000830671">
    <property type="component" value="Chromosome 2"/>
</dbReference>
<dbReference type="KEGG" id="clup:CLUP02_04447"/>
<evidence type="ECO:0000256" key="4">
    <source>
        <dbReference type="ARBA" id="ARBA00023002"/>
    </source>
</evidence>
<dbReference type="PANTHER" id="PTHR13789:SF236">
    <property type="entry name" value="MONOOXYGENASE, PUTATIVE (AFU_ORTHOLOGUE AFUA_6G12060)-RELATED"/>
    <property type="match status" value="1"/>
</dbReference>
<evidence type="ECO:0000256" key="5">
    <source>
        <dbReference type="ARBA" id="ARBA00023033"/>
    </source>
</evidence>
<dbReference type="GeneID" id="73338469"/>
<dbReference type="GO" id="GO:0071949">
    <property type="term" value="F:FAD binding"/>
    <property type="evidence" value="ECO:0007669"/>
    <property type="project" value="InterPro"/>
</dbReference>
<sequence length="485" mass="53669">MESFESLIGPVATPIGRENLVHPTKRAFPNIMERLSDTGISILVVGAGIAGLAFAIESHRQGHSVKVLEKRIDPGDYGEIFFIQSPGLHTPSKWPGFMERLNKSAISAEFQFFKFSGEKLFGTRLGNPHLPTISVSRREFYLLLLTYATELGIPVETGKEVEDFFETKELGGVVLADGSKLTADIVVAADGVGSKSWGIVTGTQEKPISSGFALYRASYRAEKALKVPAIAEFFKDKREWTSLHIGPGAHFFTGLSPTEFCWGLTHRDEDAAVEDWNRIADSTGAFKYVEGWAPIVHEVIKSTPNNQATDWKLRFRDPQPKWVSDGGRVVQCGDSAHSFLPSSGFGATTALEDAFSLAACLKMSGKVSAALATKVHNKLRFERTACAQKIGFKSREAFHHTNWDEAAKNPRSIAKFTGSWLLKHDPEQYAYDNYEACAAHLLHGKEFKNTNTVPGFPFKLWTVQELLHKSDMGESIDDDEGDWYS</sequence>
<dbReference type="RefSeq" id="XP_049140602.1">
    <property type="nucleotide sequence ID" value="XM_049283459.1"/>
</dbReference>
<evidence type="ECO:0000256" key="3">
    <source>
        <dbReference type="ARBA" id="ARBA00022827"/>
    </source>
</evidence>
<organism evidence="7 8">
    <name type="scientific">Colletotrichum lupini</name>
    <dbReference type="NCBI Taxonomy" id="145971"/>
    <lineage>
        <taxon>Eukaryota</taxon>
        <taxon>Fungi</taxon>
        <taxon>Dikarya</taxon>
        <taxon>Ascomycota</taxon>
        <taxon>Pezizomycotina</taxon>
        <taxon>Sordariomycetes</taxon>
        <taxon>Hypocreomycetidae</taxon>
        <taxon>Glomerellales</taxon>
        <taxon>Glomerellaceae</taxon>
        <taxon>Colletotrichum</taxon>
        <taxon>Colletotrichum acutatum species complex</taxon>
    </lineage>
</organism>
<dbReference type="Gene3D" id="3.50.50.60">
    <property type="entry name" value="FAD/NAD(P)-binding domain"/>
    <property type="match status" value="1"/>
</dbReference>
<dbReference type="PRINTS" id="PR00420">
    <property type="entry name" value="RNGMNOXGNASE"/>
</dbReference>
<dbReference type="AlphaFoldDB" id="A0A9Q8WCS0"/>
<name>A0A9Q8WCS0_9PEZI</name>
<evidence type="ECO:0000259" key="6">
    <source>
        <dbReference type="Pfam" id="PF01494"/>
    </source>
</evidence>
<dbReference type="InterPro" id="IPR036188">
    <property type="entry name" value="FAD/NAD-bd_sf"/>
</dbReference>
<evidence type="ECO:0000313" key="7">
    <source>
        <dbReference type="EMBL" id="UQC78968.1"/>
    </source>
</evidence>
<comment type="similarity">
    <text evidence="1">Belongs to the paxM FAD-dependent monooxygenase family.</text>
</comment>
<dbReference type="InterPro" id="IPR050493">
    <property type="entry name" value="FAD-dep_Monooxygenase_BioMet"/>
</dbReference>
<dbReference type="GO" id="GO:0004497">
    <property type="term" value="F:monooxygenase activity"/>
    <property type="evidence" value="ECO:0007669"/>
    <property type="project" value="UniProtKB-KW"/>
</dbReference>
<accession>A0A9Q8WCS0</accession>
<gene>
    <name evidence="7" type="ORF">CLUP02_04447</name>
</gene>
<reference evidence="7" key="1">
    <citation type="journal article" date="2021" name="Mol. Plant Microbe Interact.">
        <title>Complete Genome Sequence of the Plant-Pathogenic Fungus Colletotrichum lupini.</title>
        <authorList>
            <person name="Baroncelli R."/>
            <person name="Pensec F."/>
            <person name="Da Lio D."/>
            <person name="Boufleur T."/>
            <person name="Vicente I."/>
            <person name="Sarrocco S."/>
            <person name="Picot A."/>
            <person name="Baraldi E."/>
            <person name="Sukno S."/>
            <person name="Thon M."/>
            <person name="Le Floch G."/>
        </authorList>
    </citation>
    <scope>NUCLEOTIDE SEQUENCE</scope>
    <source>
        <strain evidence="7">IMI 504893</strain>
    </source>
</reference>
<evidence type="ECO:0000256" key="2">
    <source>
        <dbReference type="ARBA" id="ARBA00022630"/>
    </source>
</evidence>
<evidence type="ECO:0000256" key="1">
    <source>
        <dbReference type="ARBA" id="ARBA00007992"/>
    </source>
</evidence>
<dbReference type="EMBL" id="CP019474">
    <property type="protein sequence ID" value="UQC78968.1"/>
    <property type="molecule type" value="Genomic_DNA"/>
</dbReference>
<dbReference type="InterPro" id="IPR002938">
    <property type="entry name" value="FAD-bd"/>
</dbReference>
<keyword evidence="2" id="KW-0285">Flavoprotein</keyword>
<dbReference type="Pfam" id="PF01494">
    <property type="entry name" value="FAD_binding_3"/>
    <property type="match status" value="1"/>
</dbReference>
<keyword evidence="8" id="KW-1185">Reference proteome</keyword>
<keyword evidence="3" id="KW-0274">FAD</keyword>
<keyword evidence="5" id="KW-0503">Monooxygenase</keyword>
<dbReference type="SUPFAM" id="SSF51905">
    <property type="entry name" value="FAD/NAD(P)-binding domain"/>
    <property type="match status" value="1"/>
</dbReference>
<proteinExistence type="inferred from homology"/>
<dbReference type="PANTHER" id="PTHR13789">
    <property type="entry name" value="MONOOXYGENASE"/>
    <property type="match status" value="1"/>
</dbReference>
<protein>
    <recommendedName>
        <fullName evidence="6">FAD-binding domain-containing protein</fullName>
    </recommendedName>
</protein>
<keyword evidence="4" id="KW-0560">Oxidoreductase</keyword>
<evidence type="ECO:0000313" key="8">
    <source>
        <dbReference type="Proteomes" id="UP000830671"/>
    </source>
</evidence>
<dbReference type="SUPFAM" id="SSF54373">
    <property type="entry name" value="FAD-linked reductases, C-terminal domain"/>
    <property type="match status" value="1"/>
</dbReference>